<proteinExistence type="predicted"/>
<organism evidence="2 3">
    <name type="scientific">Lasiosphaeria hispida</name>
    <dbReference type="NCBI Taxonomy" id="260671"/>
    <lineage>
        <taxon>Eukaryota</taxon>
        <taxon>Fungi</taxon>
        <taxon>Dikarya</taxon>
        <taxon>Ascomycota</taxon>
        <taxon>Pezizomycotina</taxon>
        <taxon>Sordariomycetes</taxon>
        <taxon>Sordariomycetidae</taxon>
        <taxon>Sordariales</taxon>
        <taxon>Lasiosphaeriaceae</taxon>
        <taxon>Lasiosphaeria</taxon>
    </lineage>
</organism>
<protein>
    <submittedName>
        <fullName evidence="2">Uncharacterized protein</fullName>
    </submittedName>
</protein>
<sequence>MHTISSLALLVALVPGLAALEFTKPDMGKKLNLSSPEIIIAWKVDPHDGVGTEDHNLVDIWWQSPGFGYQLTKNYPLSAGESEFKWNPQEQKDALASTKIILSPEKIFVFEARVHAGVNSTRGAGVESGKYAVEGYPRISAGNQFRVGWGAAVVAGFATTGLFLV</sequence>
<feature type="chain" id="PRO_5042467334" evidence="1">
    <location>
        <begin position="20"/>
        <end position="165"/>
    </location>
</feature>
<dbReference type="Proteomes" id="UP001275084">
    <property type="component" value="Unassembled WGS sequence"/>
</dbReference>
<comment type="caution">
    <text evidence="2">The sequence shown here is derived from an EMBL/GenBank/DDBJ whole genome shotgun (WGS) entry which is preliminary data.</text>
</comment>
<keyword evidence="1" id="KW-0732">Signal</keyword>
<reference evidence="2" key="2">
    <citation type="submission" date="2023-06" db="EMBL/GenBank/DDBJ databases">
        <authorList>
            <consortium name="Lawrence Berkeley National Laboratory"/>
            <person name="Haridas S."/>
            <person name="Hensen N."/>
            <person name="Bonometti L."/>
            <person name="Westerberg I."/>
            <person name="Brannstrom I.O."/>
            <person name="Guillou S."/>
            <person name="Cros-Aarteil S."/>
            <person name="Calhoun S."/>
            <person name="Kuo A."/>
            <person name="Mondo S."/>
            <person name="Pangilinan J."/>
            <person name="Riley R."/>
            <person name="Labutti K."/>
            <person name="Andreopoulos B."/>
            <person name="Lipzen A."/>
            <person name="Chen C."/>
            <person name="Yanf M."/>
            <person name="Daum C."/>
            <person name="Ng V."/>
            <person name="Clum A."/>
            <person name="Steindorff A."/>
            <person name="Ohm R."/>
            <person name="Martin F."/>
            <person name="Silar P."/>
            <person name="Natvig D."/>
            <person name="Lalanne C."/>
            <person name="Gautier V."/>
            <person name="Ament-Velasquez S.L."/>
            <person name="Kruys A."/>
            <person name="Hutchinson M.I."/>
            <person name="Powell A.J."/>
            <person name="Barry K."/>
            <person name="Miller A.N."/>
            <person name="Grigoriev I.V."/>
            <person name="Debuchy R."/>
            <person name="Gladieux P."/>
            <person name="Thoren M.H."/>
            <person name="Johannesson H."/>
        </authorList>
    </citation>
    <scope>NUCLEOTIDE SEQUENCE</scope>
    <source>
        <strain evidence="2">CBS 955.72</strain>
    </source>
</reference>
<feature type="signal peptide" evidence="1">
    <location>
        <begin position="1"/>
        <end position="19"/>
    </location>
</feature>
<reference evidence="2" key="1">
    <citation type="journal article" date="2023" name="Mol. Phylogenet. Evol.">
        <title>Genome-scale phylogeny and comparative genomics of the fungal order Sordariales.</title>
        <authorList>
            <person name="Hensen N."/>
            <person name="Bonometti L."/>
            <person name="Westerberg I."/>
            <person name="Brannstrom I.O."/>
            <person name="Guillou S."/>
            <person name="Cros-Aarteil S."/>
            <person name="Calhoun S."/>
            <person name="Haridas S."/>
            <person name="Kuo A."/>
            <person name="Mondo S."/>
            <person name="Pangilinan J."/>
            <person name="Riley R."/>
            <person name="LaButti K."/>
            <person name="Andreopoulos B."/>
            <person name="Lipzen A."/>
            <person name="Chen C."/>
            <person name="Yan M."/>
            <person name="Daum C."/>
            <person name="Ng V."/>
            <person name="Clum A."/>
            <person name="Steindorff A."/>
            <person name="Ohm R.A."/>
            <person name="Martin F."/>
            <person name="Silar P."/>
            <person name="Natvig D.O."/>
            <person name="Lalanne C."/>
            <person name="Gautier V."/>
            <person name="Ament-Velasquez S.L."/>
            <person name="Kruys A."/>
            <person name="Hutchinson M.I."/>
            <person name="Powell A.J."/>
            <person name="Barry K."/>
            <person name="Miller A.N."/>
            <person name="Grigoriev I.V."/>
            <person name="Debuchy R."/>
            <person name="Gladieux P."/>
            <person name="Hiltunen Thoren M."/>
            <person name="Johannesson H."/>
        </authorList>
    </citation>
    <scope>NUCLEOTIDE SEQUENCE</scope>
    <source>
        <strain evidence="2">CBS 955.72</strain>
    </source>
</reference>
<keyword evidence="3" id="KW-1185">Reference proteome</keyword>
<dbReference type="EMBL" id="JAUIQD010000003">
    <property type="protein sequence ID" value="KAK3357983.1"/>
    <property type="molecule type" value="Genomic_DNA"/>
</dbReference>
<evidence type="ECO:0000313" key="3">
    <source>
        <dbReference type="Proteomes" id="UP001275084"/>
    </source>
</evidence>
<dbReference type="AlphaFoldDB" id="A0AAJ0HNQ7"/>
<name>A0AAJ0HNQ7_9PEZI</name>
<accession>A0AAJ0HNQ7</accession>
<evidence type="ECO:0000256" key="1">
    <source>
        <dbReference type="SAM" id="SignalP"/>
    </source>
</evidence>
<gene>
    <name evidence="2" type="ORF">B0T25DRAFT_540696</name>
</gene>
<evidence type="ECO:0000313" key="2">
    <source>
        <dbReference type="EMBL" id="KAK3357983.1"/>
    </source>
</evidence>